<feature type="transmembrane region" description="Helical" evidence="1">
    <location>
        <begin position="12"/>
        <end position="30"/>
    </location>
</feature>
<gene>
    <name evidence="2" type="ORF">PFISCL1PPCAC_269</name>
</gene>
<organism evidence="2 3">
    <name type="scientific">Pristionchus fissidentatus</name>
    <dbReference type="NCBI Taxonomy" id="1538716"/>
    <lineage>
        <taxon>Eukaryota</taxon>
        <taxon>Metazoa</taxon>
        <taxon>Ecdysozoa</taxon>
        <taxon>Nematoda</taxon>
        <taxon>Chromadorea</taxon>
        <taxon>Rhabditida</taxon>
        <taxon>Rhabditina</taxon>
        <taxon>Diplogasteromorpha</taxon>
        <taxon>Diplogasteroidea</taxon>
        <taxon>Neodiplogasteridae</taxon>
        <taxon>Pristionchus</taxon>
    </lineage>
</organism>
<accession>A0AAV5UQW5</accession>
<name>A0AAV5UQW5_9BILA</name>
<dbReference type="EMBL" id="BTSY01000001">
    <property type="protein sequence ID" value="GMT08972.1"/>
    <property type="molecule type" value="Genomic_DNA"/>
</dbReference>
<reference evidence="2" key="1">
    <citation type="submission" date="2023-10" db="EMBL/GenBank/DDBJ databases">
        <title>Genome assembly of Pristionchus species.</title>
        <authorList>
            <person name="Yoshida K."/>
            <person name="Sommer R.J."/>
        </authorList>
    </citation>
    <scope>NUCLEOTIDE SEQUENCE</scope>
    <source>
        <strain evidence="2">RS5133</strain>
    </source>
</reference>
<protein>
    <submittedName>
        <fullName evidence="2">Uncharacterized protein</fullName>
    </submittedName>
</protein>
<sequence>RSFIFAMKRTSALYLLGILWFVLFQLFFTWNECNFKSAKYFLINTPKIGARFNLTYFTLTNGAVFRK</sequence>
<evidence type="ECO:0000313" key="2">
    <source>
        <dbReference type="EMBL" id="GMT08972.1"/>
    </source>
</evidence>
<keyword evidence="1" id="KW-0472">Membrane</keyword>
<dbReference type="Proteomes" id="UP001432322">
    <property type="component" value="Unassembled WGS sequence"/>
</dbReference>
<dbReference type="AlphaFoldDB" id="A0AAV5UQW5"/>
<comment type="caution">
    <text evidence="2">The sequence shown here is derived from an EMBL/GenBank/DDBJ whole genome shotgun (WGS) entry which is preliminary data.</text>
</comment>
<keyword evidence="1" id="KW-0812">Transmembrane</keyword>
<evidence type="ECO:0000256" key="1">
    <source>
        <dbReference type="SAM" id="Phobius"/>
    </source>
</evidence>
<keyword evidence="3" id="KW-1185">Reference proteome</keyword>
<evidence type="ECO:0000313" key="3">
    <source>
        <dbReference type="Proteomes" id="UP001432322"/>
    </source>
</evidence>
<proteinExistence type="predicted"/>
<feature type="non-terminal residue" evidence="2">
    <location>
        <position position="1"/>
    </location>
</feature>
<keyword evidence="1" id="KW-1133">Transmembrane helix</keyword>